<dbReference type="EMBL" id="JACEIK010000343">
    <property type="protein sequence ID" value="MCD7455416.1"/>
    <property type="molecule type" value="Genomic_DNA"/>
</dbReference>
<feature type="compositionally biased region" description="Basic and acidic residues" evidence="1">
    <location>
        <begin position="76"/>
        <end position="91"/>
    </location>
</feature>
<organism evidence="2 3">
    <name type="scientific">Datura stramonium</name>
    <name type="common">Jimsonweed</name>
    <name type="synonym">Common thornapple</name>
    <dbReference type="NCBI Taxonomy" id="4076"/>
    <lineage>
        <taxon>Eukaryota</taxon>
        <taxon>Viridiplantae</taxon>
        <taxon>Streptophyta</taxon>
        <taxon>Embryophyta</taxon>
        <taxon>Tracheophyta</taxon>
        <taxon>Spermatophyta</taxon>
        <taxon>Magnoliopsida</taxon>
        <taxon>eudicotyledons</taxon>
        <taxon>Gunneridae</taxon>
        <taxon>Pentapetalae</taxon>
        <taxon>asterids</taxon>
        <taxon>lamiids</taxon>
        <taxon>Solanales</taxon>
        <taxon>Solanaceae</taxon>
        <taxon>Solanoideae</taxon>
        <taxon>Datureae</taxon>
        <taxon>Datura</taxon>
    </lineage>
</organism>
<proteinExistence type="predicted"/>
<name>A0ABS8S9A1_DATST</name>
<feature type="compositionally biased region" description="Low complexity" evidence="1">
    <location>
        <begin position="40"/>
        <end position="56"/>
    </location>
</feature>
<keyword evidence="3" id="KW-1185">Reference proteome</keyword>
<comment type="caution">
    <text evidence="2">The sequence shown here is derived from an EMBL/GenBank/DDBJ whole genome shotgun (WGS) entry which is preliminary data.</text>
</comment>
<evidence type="ECO:0000313" key="3">
    <source>
        <dbReference type="Proteomes" id="UP000823775"/>
    </source>
</evidence>
<gene>
    <name evidence="2" type="ORF">HAX54_028067</name>
</gene>
<dbReference type="Proteomes" id="UP000823775">
    <property type="component" value="Unassembled WGS sequence"/>
</dbReference>
<feature type="region of interest" description="Disordered" evidence="1">
    <location>
        <begin position="1"/>
        <end position="96"/>
    </location>
</feature>
<protein>
    <submittedName>
        <fullName evidence="2">Uncharacterized protein</fullName>
    </submittedName>
</protein>
<reference evidence="2 3" key="1">
    <citation type="journal article" date="2021" name="BMC Genomics">
        <title>Datura genome reveals duplications of psychoactive alkaloid biosynthetic genes and high mutation rate following tissue culture.</title>
        <authorList>
            <person name="Rajewski A."/>
            <person name="Carter-House D."/>
            <person name="Stajich J."/>
            <person name="Litt A."/>
        </authorList>
    </citation>
    <scope>NUCLEOTIDE SEQUENCE [LARGE SCALE GENOMIC DNA]</scope>
    <source>
        <strain evidence="2">AR-01</strain>
    </source>
</reference>
<sequence>MSSCCSQSGTNGTTLSCAGELSPATVSGGGDHAVWRGEPNSNDNNNINSGNNNESSKVADEGYASADDAVPHHSGSGRERKRESGKRRLERSLGISSKALTPAQVAEIAMLRNTSSANKPQSPPSPYLYCRQKKGKISKNNPTKPSLAPTSLPTVETSKINAFQVTSYGSFVLPAQIEKPILGRRIKVTGPCGDIFIIVDIVLVTRSKPVITIIIYKALGISSDVKL</sequence>
<accession>A0ABS8S9A1</accession>
<evidence type="ECO:0000256" key="1">
    <source>
        <dbReference type="SAM" id="MobiDB-lite"/>
    </source>
</evidence>
<feature type="compositionally biased region" description="Polar residues" evidence="1">
    <location>
        <begin position="1"/>
        <end position="16"/>
    </location>
</feature>
<evidence type="ECO:0000313" key="2">
    <source>
        <dbReference type="EMBL" id="MCD7455416.1"/>
    </source>
</evidence>